<accession>A0A6A6ZZF5</accession>
<feature type="compositionally biased region" description="Low complexity" evidence="1">
    <location>
        <begin position="29"/>
        <end position="53"/>
    </location>
</feature>
<reference evidence="3" key="1">
    <citation type="journal article" date="2020" name="Stud. Mycol.">
        <title>101 Dothideomycetes genomes: a test case for predicting lifestyles and emergence of pathogens.</title>
        <authorList>
            <person name="Haridas S."/>
            <person name="Albert R."/>
            <person name="Binder M."/>
            <person name="Bloem J."/>
            <person name="Labutti K."/>
            <person name="Salamov A."/>
            <person name="Andreopoulos B."/>
            <person name="Baker S."/>
            <person name="Barry K."/>
            <person name="Bills G."/>
            <person name="Bluhm B."/>
            <person name="Cannon C."/>
            <person name="Castanera R."/>
            <person name="Culley D."/>
            <person name="Daum C."/>
            <person name="Ezra D."/>
            <person name="Gonzalez J."/>
            <person name="Henrissat B."/>
            <person name="Kuo A."/>
            <person name="Liang C."/>
            <person name="Lipzen A."/>
            <person name="Lutzoni F."/>
            <person name="Magnuson J."/>
            <person name="Mondo S."/>
            <person name="Nolan M."/>
            <person name="Ohm R."/>
            <person name="Pangilinan J."/>
            <person name="Park H.-J."/>
            <person name="Ramirez L."/>
            <person name="Alfaro M."/>
            <person name="Sun H."/>
            <person name="Tritt A."/>
            <person name="Yoshinaga Y."/>
            <person name="Zwiers L.-H."/>
            <person name="Turgeon B."/>
            <person name="Goodwin S."/>
            <person name="Spatafora J."/>
            <person name="Crous P."/>
            <person name="Grigoriev I."/>
        </authorList>
    </citation>
    <scope>NUCLEOTIDE SEQUENCE</scope>
    <source>
        <strain evidence="3">CBS 113818</strain>
    </source>
</reference>
<feature type="compositionally biased region" description="Basic residues" evidence="1">
    <location>
        <begin position="143"/>
        <end position="161"/>
    </location>
</feature>
<name>A0A6A6ZZF5_9PLEO</name>
<dbReference type="PANTHER" id="PTHR14689:SF0">
    <property type="entry name" value="COILED-COIL DOMAIN-CONTAINING PROTEIN 82"/>
    <property type="match status" value="1"/>
</dbReference>
<dbReference type="GO" id="GO:0005634">
    <property type="term" value="C:nucleus"/>
    <property type="evidence" value="ECO:0007669"/>
    <property type="project" value="TreeGrafter"/>
</dbReference>
<evidence type="ECO:0000256" key="1">
    <source>
        <dbReference type="SAM" id="MobiDB-lite"/>
    </source>
</evidence>
<proteinExistence type="predicted"/>
<dbReference type="OrthoDB" id="21499at2759"/>
<evidence type="ECO:0000313" key="3">
    <source>
        <dbReference type="EMBL" id="KAF2826038.1"/>
    </source>
</evidence>
<feature type="compositionally biased region" description="Basic residues" evidence="1">
    <location>
        <begin position="1"/>
        <end position="12"/>
    </location>
</feature>
<evidence type="ECO:0000259" key="2">
    <source>
        <dbReference type="Pfam" id="PF13926"/>
    </source>
</evidence>
<sequence length="688" mass="77504">MAKKARDRKRQTKISFSPAAKSSQSTMGATPSKSAMATPTSASKAAPARSTPSRLRKGSKKTAVDSSSEDELAGETHRGMSQGMPVATTEHGMFGSSDKEADLSNSEQEDEEEEAYAKPKLASRKRRRGQDSSEPEGEEQRKGKGKAKVTVIRTKRSRRRSPTPELSDDEELRLPPSKRIKVTRRQRTPDDDDEDEDDVIEKTPPRSRRRKAARREPTPDEEEDVSPPRSRRRKASKRQSSRDVPKEPTSPRSRRRKEARRPIDEADNGAVSATEDNESEREELQEELAFLQSSPVANRGKLRSEHDKPKNERQRALEALKKKRAGTSEPSSSATPGRARRVVIDSDSDSELEVIKEEVESDLEVISDPNNDVEEDEEEPESDRDANALDMFLEDEDDAGFIDNDADALIGEPILGPDDFMPLVMQRIASSKPKELFNHAIEWMVMKKIHPAFDSNSQIYNMVFRKLDDEVKGLANSKFSSSAWTPDFTRAIRARPDLMSMDISIGKSEVMEMHCEACNRRNHPASAELMFTGQPYNPETLEPLDNDTDSDNSGSDNGSELSAASEVDANGEKPAYNAGGERLPPESKRFALGRTCRANAQVAHTLHHWRYHLYSWVKDYLARQGYLSAEMLVKRDSWTDKKREKAALKIVKGMEDNGEVRKLYHLYKDQVTYAVDVRHDLDGRWGHR</sequence>
<protein>
    <recommendedName>
        <fullName evidence="2">DUF4211 domain-containing protein</fullName>
    </recommendedName>
</protein>
<dbReference type="Pfam" id="PF13926">
    <property type="entry name" value="DUF4211"/>
    <property type="match status" value="1"/>
</dbReference>
<evidence type="ECO:0000313" key="4">
    <source>
        <dbReference type="Proteomes" id="UP000799424"/>
    </source>
</evidence>
<gene>
    <name evidence="3" type="ORF">CC86DRAFT_294177</name>
</gene>
<feature type="compositionally biased region" description="Acidic residues" evidence="1">
    <location>
        <begin position="359"/>
        <end position="382"/>
    </location>
</feature>
<organism evidence="3 4">
    <name type="scientific">Ophiobolus disseminans</name>
    <dbReference type="NCBI Taxonomy" id="1469910"/>
    <lineage>
        <taxon>Eukaryota</taxon>
        <taxon>Fungi</taxon>
        <taxon>Dikarya</taxon>
        <taxon>Ascomycota</taxon>
        <taxon>Pezizomycotina</taxon>
        <taxon>Dothideomycetes</taxon>
        <taxon>Pleosporomycetidae</taxon>
        <taxon>Pleosporales</taxon>
        <taxon>Pleosporineae</taxon>
        <taxon>Phaeosphaeriaceae</taxon>
        <taxon>Ophiobolus</taxon>
    </lineage>
</organism>
<feature type="compositionally biased region" description="Basic residues" evidence="1">
    <location>
        <begin position="229"/>
        <end position="239"/>
    </location>
</feature>
<dbReference type="Proteomes" id="UP000799424">
    <property type="component" value="Unassembled WGS sequence"/>
</dbReference>
<feature type="compositionally biased region" description="Basic and acidic residues" evidence="1">
    <location>
        <begin position="302"/>
        <end position="320"/>
    </location>
</feature>
<dbReference type="PANTHER" id="PTHR14689">
    <property type="entry name" value="PHORBOL-ESTER_DAG-TYPE DOMAIN-CONTAINING PROTEIN"/>
    <property type="match status" value="1"/>
</dbReference>
<feature type="domain" description="DUF4211" evidence="2">
    <location>
        <begin position="401"/>
        <end position="541"/>
    </location>
</feature>
<dbReference type="AlphaFoldDB" id="A0A6A6ZZF5"/>
<feature type="compositionally biased region" description="Acidic residues" evidence="1">
    <location>
        <begin position="275"/>
        <end position="286"/>
    </location>
</feature>
<dbReference type="EMBL" id="MU006227">
    <property type="protein sequence ID" value="KAF2826038.1"/>
    <property type="molecule type" value="Genomic_DNA"/>
</dbReference>
<feature type="compositionally biased region" description="Basic residues" evidence="1">
    <location>
        <begin position="176"/>
        <end position="186"/>
    </location>
</feature>
<feature type="region of interest" description="Disordered" evidence="1">
    <location>
        <begin position="1"/>
        <end position="384"/>
    </location>
</feature>
<feature type="region of interest" description="Disordered" evidence="1">
    <location>
        <begin position="530"/>
        <end position="584"/>
    </location>
</feature>
<feature type="compositionally biased region" description="Acidic residues" evidence="1">
    <location>
        <begin position="190"/>
        <end position="199"/>
    </location>
</feature>
<dbReference type="InterPro" id="IPR025451">
    <property type="entry name" value="DUF4211"/>
</dbReference>
<keyword evidence="4" id="KW-1185">Reference proteome</keyword>